<gene>
    <name evidence="2" type="ORF">AHMF7616_01328</name>
</gene>
<accession>A0A369QDF5</accession>
<evidence type="ECO:0008006" key="4">
    <source>
        <dbReference type="Google" id="ProtNLM"/>
    </source>
</evidence>
<proteinExistence type="predicted"/>
<evidence type="ECO:0000313" key="3">
    <source>
        <dbReference type="Proteomes" id="UP000253919"/>
    </source>
</evidence>
<evidence type="ECO:0000313" key="2">
    <source>
        <dbReference type="EMBL" id="RDC62734.1"/>
    </source>
</evidence>
<keyword evidence="3" id="KW-1185">Reference proteome</keyword>
<protein>
    <recommendedName>
        <fullName evidence="4">Secreted protein</fullName>
    </recommendedName>
</protein>
<organism evidence="2 3">
    <name type="scientific">Adhaeribacter pallidiroseus</name>
    <dbReference type="NCBI Taxonomy" id="2072847"/>
    <lineage>
        <taxon>Bacteria</taxon>
        <taxon>Pseudomonadati</taxon>
        <taxon>Bacteroidota</taxon>
        <taxon>Cytophagia</taxon>
        <taxon>Cytophagales</taxon>
        <taxon>Hymenobacteraceae</taxon>
        <taxon>Adhaeribacter</taxon>
    </lineage>
</organism>
<feature type="signal peptide" evidence="1">
    <location>
        <begin position="1"/>
        <end position="19"/>
    </location>
</feature>
<name>A0A369QDF5_9BACT</name>
<dbReference type="RefSeq" id="WP_115372144.1">
    <property type="nucleotide sequence ID" value="NZ_QASA01000001.1"/>
</dbReference>
<reference evidence="2 3" key="1">
    <citation type="submission" date="2018-04" db="EMBL/GenBank/DDBJ databases">
        <title>Adhaeribacter sp. HMF7616 genome sequencing and assembly.</title>
        <authorList>
            <person name="Kang H."/>
            <person name="Kang J."/>
            <person name="Cha I."/>
            <person name="Kim H."/>
            <person name="Joh K."/>
        </authorList>
    </citation>
    <scope>NUCLEOTIDE SEQUENCE [LARGE SCALE GENOMIC DNA]</scope>
    <source>
        <strain evidence="2 3">HMF7616</strain>
    </source>
</reference>
<dbReference type="Proteomes" id="UP000253919">
    <property type="component" value="Unassembled WGS sequence"/>
</dbReference>
<dbReference type="AlphaFoldDB" id="A0A369QDF5"/>
<dbReference type="OrthoDB" id="1453926at2"/>
<evidence type="ECO:0000256" key="1">
    <source>
        <dbReference type="SAM" id="SignalP"/>
    </source>
</evidence>
<keyword evidence="1" id="KW-0732">Signal</keyword>
<feature type="chain" id="PRO_5016926444" description="Secreted protein" evidence="1">
    <location>
        <begin position="20"/>
        <end position="132"/>
    </location>
</feature>
<dbReference type="EMBL" id="QASA01000001">
    <property type="protein sequence ID" value="RDC62734.1"/>
    <property type="molecule type" value="Genomic_DNA"/>
</dbReference>
<comment type="caution">
    <text evidence="2">The sequence shown here is derived from an EMBL/GenBank/DDBJ whole genome shotgun (WGS) entry which is preliminary data.</text>
</comment>
<sequence>MRRFHLVIVFLFTATTSFAQFGVSFNQSSLPFVGLSYEVNNKFLPELRIGTDNYFDDTSLEVVVSYIFKRNETINAYAGVGGRIQILEGLVVPVGLNIYPFEKKSFGFQMELAPILRESSLLRGSWGIRYRF</sequence>